<dbReference type="Gene3D" id="3.40.630.30">
    <property type="match status" value="1"/>
</dbReference>
<dbReference type="PANTHER" id="PTHR43792">
    <property type="entry name" value="GNAT FAMILY, PUTATIVE (AFU_ORTHOLOGUE AFUA_3G00765)-RELATED-RELATED"/>
    <property type="match status" value="1"/>
</dbReference>
<evidence type="ECO:0000259" key="1">
    <source>
        <dbReference type="PROSITE" id="PS51186"/>
    </source>
</evidence>
<keyword evidence="2" id="KW-0808">Transferase</keyword>
<dbReference type="InterPro" id="IPR000182">
    <property type="entry name" value="GNAT_dom"/>
</dbReference>
<dbReference type="Pfam" id="PF13302">
    <property type="entry name" value="Acetyltransf_3"/>
    <property type="match status" value="1"/>
</dbReference>
<dbReference type="PANTHER" id="PTHR43792:SF1">
    <property type="entry name" value="N-ACETYLTRANSFERASE DOMAIN-CONTAINING PROTEIN"/>
    <property type="match status" value="1"/>
</dbReference>
<dbReference type="PROSITE" id="PS51186">
    <property type="entry name" value="GNAT"/>
    <property type="match status" value="1"/>
</dbReference>
<reference evidence="2 3" key="1">
    <citation type="submission" date="2016-10" db="EMBL/GenBank/DDBJ databases">
        <authorList>
            <person name="de Groot N.N."/>
        </authorList>
    </citation>
    <scope>NUCLEOTIDE SEQUENCE [LARGE SCALE GENOMIC DNA]</scope>
    <source>
        <strain evidence="2 3">DSM 16213</strain>
    </source>
</reference>
<evidence type="ECO:0000313" key="3">
    <source>
        <dbReference type="Proteomes" id="UP000199585"/>
    </source>
</evidence>
<organism evidence="2 3">
    <name type="scientific">Loktanella fryxellensis</name>
    <dbReference type="NCBI Taxonomy" id="245187"/>
    <lineage>
        <taxon>Bacteria</taxon>
        <taxon>Pseudomonadati</taxon>
        <taxon>Pseudomonadota</taxon>
        <taxon>Alphaproteobacteria</taxon>
        <taxon>Rhodobacterales</taxon>
        <taxon>Roseobacteraceae</taxon>
        <taxon>Loktanella</taxon>
    </lineage>
</organism>
<sequence>MTMHPWEQPPAGQAAIAADRVFQALPRIATDRTFLRGPYMEDFDAFADLVTSDRGRYVSGPLTREGAWDDFIQLTASWILRGCGLWTVEHQDDKRILGFVLLGHETGDPEPELGFLFTAEAEGQGYAYEAAEKARNNAWNALSFDTLVSYIDPDNARAIALAQRLGATRDPHKTHDACEVWRYARPEVAL</sequence>
<feature type="domain" description="N-acetyltransferase" evidence="1">
    <location>
        <begin position="33"/>
        <end position="185"/>
    </location>
</feature>
<dbReference type="InterPro" id="IPR016181">
    <property type="entry name" value="Acyl_CoA_acyltransferase"/>
</dbReference>
<protein>
    <submittedName>
        <fullName evidence="2">Protein N-acetyltransferase, RimJ/RimL family</fullName>
    </submittedName>
</protein>
<accession>A0A1H8CWH0</accession>
<gene>
    <name evidence="2" type="ORF">SAMN04488003_107136</name>
</gene>
<proteinExistence type="predicted"/>
<dbReference type="RefSeq" id="WP_245731413.1">
    <property type="nucleotide sequence ID" value="NZ_FOCI01000007.1"/>
</dbReference>
<name>A0A1H8CWH0_9RHOB</name>
<dbReference type="AlphaFoldDB" id="A0A1H8CWH0"/>
<keyword evidence="3" id="KW-1185">Reference proteome</keyword>
<dbReference type="STRING" id="245187.SAMN04488003_107136"/>
<dbReference type="GO" id="GO:0016747">
    <property type="term" value="F:acyltransferase activity, transferring groups other than amino-acyl groups"/>
    <property type="evidence" value="ECO:0007669"/>
    <property type="project" value="InterPro"/>
</dbReference>
<dbReference type="SUPFAM" id="SSF55729">
    <property type="entry name" value="Acyl-CoA N-acyltransferases (Nat)"/>
    <property type="match status" value="1"/>
</dbReference>
<dbReference type="EMBL" id="FOCI01000007">
    <property type="protein sequence ID" value="SEM99356.1"/>
    <property type="molecule type" value="Genomic_DNA"/>
</dbReference>
<evidence type="ECO:0000313" key="2">
    <source>
        <dbReference type="EMBL" id="SEM99356.1"/>
    </source>
</evidence>
<dbReference type="Proteomes" id="UP000199585">
    <property type="component" value="Unassembled WGS sequence"/>
</dbReference>
<dbReference type="InterPro" id="IPR051531">
    <property type="entry name" value="N-acetyltransferase"/>
</dbReference>